<dbReference type="RefSeq" id="XP_014681276.1">
    <property type="nucleotide sequence ID" value="XM_014825790.1"/>
</dbReference>
<dbReference type="InterPro" id="IPR001609">
    <property type="entry name" value="Myosin_head_motor_dom-like"/>
</dbReference>
<comment type="caution">
    <text evidence="6">Lacks conserved residue(s) required for the propagation of feature annotation.</text>
</comment>
<feature type="compositionally biased region" description="Low complexity" evidence="8">
    <location>
        <begin position="1158"/>
        <end position="1167"/>
    </location>
</feature>
<keyword evidence="4 6" id="KW-0518">Myosin</keyword>
<evidence type="ECO:0000256" key="4">
    <source>
        <dbReference type="ARBA" id="ARBA00023123"/>
    </source>
</evidence>
<dbReference type="Pfam" id="PF24556">
    <property type="entry name" value="SH3_Myosin-XVIIIa"/>
    <property type="match status" value="1"/>
</dbReference>
<evidence type="ECO:0000256" key="6">
    <source>
        <dbReference type="PROSITE-ProRule" id="PRU00782"/>
    </source>
</evidence>
<keyword evidence="3 7" id="KW-0175">Coiled coil</keyword>
<dbReference type="GeneID" id="106821115"/>
<dbReference type="InterPro" id="IPR036064">
    <property type="entry name" value="MYSc_Myo18"/>
</dbReference>
<evidence type="ECO:0000313" key="10">
    <source>
        <dbReference type="Proteomes" id="UP000695022"/>
    </source>
</evidence>
<dbReference type="Gene3D" id="1.20.58.530">
    <property type="match status" value="1"/>
</dbReference>
<keyword evidence="5 6" id="KW-0505">Motor protein</keyword>
<dbReference type="Gene3D" id="1.20.5.4820">
    <property type="match status" value="1"/>
</dbReference>
<reference evidence="11" key="1">
    <citation type="submission" date="2025-08" db="UniProtKB">
        <authorList>
            <consortium name="RefSeq"/>
        </authorList>
    </citation>
    <scope>IDENTIFICATION</scope>
</reference>
<organism evidence="10 11">
    <name type="scientific">Priapulus caudatus</name>
    <name type="common">Priapulid worm</name>
    <dbReference type="NCBI Taxonomy" id="37621"/>
    <lineage>
        <taxon>Eukaryota</taxon>
        <taxon>Metazoa</taxon>
        <taxon>Ecdysozoa</taxon>
        <taxon>Scalidophora</taxon>
        <taxon>Priapulida</taxon>
        <taxon>Priapulimorpha</taxon>
        <taxon>Priapulimorphida</taxon>
        <taxon>Priapulidae</taxon>
        <taxon>Priapulus</taxon>
    </lineage>
</organism>
<feature type="compositionally biased region" description="Basic and acidic residues" evidence="8">
    <location>
        <begin position="1123"/>
        <end position="1150"/>
    </location>
</feature>
<evidence type="ECO:0000313" key="11">
    <source>
        <dbReference type="RefSeq" id="XP_014681276.1"/>
    </source>
</evidence>
<feature type="domain" description="Myosin motor" evidence="9">
    <location>
        <begin position="138"/>
        <end position="852"/>
    </location>
</feature>
<dbReference type="Gene3D" id="1.10.10.820">
    <property type="match status" value="1"/>
</dbReference>
<feature type="region of interest" description="Disordered" evidence="8">
    <location>
        <begin position="1123"/>
        <end position="1201"/>
    </location>
</feature>
<evidence type="ECO:0000256" key="8">
    <source>
        <dbReference type="SAM" id="MobiDB-lite"/>
    </source>
</evidence>
<evidence type="ECO:0000256" key="3">
    <source>
        <dbReference type="ARBA" id="ARBA00023054"/>
    </source>
</evidence>
<feature type="binding site" evidence="6">
    <location>
        <begin position="231"/>
        <end position="238"/>
    </location>
    <ligand>
        <name>ATP</name>
        <dbReference type="ChEBI" id="CHEBI:30616"/>
    </ligand>
</feature>
<dbReference type="PRINTS" id="PR00193">
    <property type="entry name" value="MYOSINHEAVY"/>
</dbReference>
<keyword evidence="10" id="KW-1185">Reference proteome</keyword>
<dbReference type="SUPFAM" id="SSF52540">
    <property type="entry name" value="P-loop containing nucleoside triphosphate hydrolases"/>
    <property type="match status" value="1"/>
</dbReference>
<dbReference type="Gene3D" id="1.20.120.720">
    <property type="entry name" value="Myosin VI head, motor domain, U50 subdomain"/>
    <property type="match status" value="1"/>
</dbReference>
<proteinExistence type="inferred from homology"/>
<dbReference type="CDD" id="cd01386">
    <property type="entry name" value="MYSc_Myo18"/>
    <property type="match status" value="1"/>
</dbReference>
<dbReference type="InterPro" id="IPR057772">
    <property type="entry name" value="SH3_Myo18a"/>
</dbReference>
<dbReference type="SUPFAM" id="SSF90257">
    <property type="entry name" value="Myosin rod fragments"/>
    <property type="match status" value="1"/>
</dbReference>
<evidence type="ECO:0000256" key="5">
    <source>
        <dbReference type="ARBA" id="ARBA00023175"/>
    </source>
</evidence>
<dbReference type="PROSITE" id="PS51456">
    <property type="entry name" value="MYOSIN_MOTOR"/>
    <property type="match status" value="1"/>
</dbReference>
<dbReference type="Proteomes" id="UP000695022">
    <property type="component" value="Unplaced"/>
</dbReference>
<keyword evidence="2 6" id="KW-0067">ATP-binding</keyword>
<keyword evidence="1 6" id="KW-0547">Nucleotide-binding</keyword>
<dbReference type="Gene3D" id="3.40.850.10">
    <property type="entry name" value="Kinesin motor domain"/>
    <property type="match status" value="1"/>
</dbReference>
<sequence length="1316" mass="149859">MSRDDVIELIRRSGDEVTLTVRPVLELSELTMRPGWETGDGGREENLRVVGNLARTGSVNYKHGEGRTEEQLSAEKRWQDEEHMWLMHRGGFSAARRLREDEATGLPEGKLTIRLQHGGEILQVDVEDVEKANPLQLDRTEDMSCLPNINESGLLHVLRQRYACNLVHTYAGPVMCIVNPMHPLCIYSEKVIHMLKGCKQEDMPPHVYAVAQKAYHAMVTSHRDQSVVLVGRSGSGKTTNARHALHYLAVAAGTVNKILTVEKLNAIATLMEAFGNSRTALNTNASRFTQLSSLDFDAAGQIAAASIQVYMFEKARVVRRPEGEPNFHIFYQLLAGCDSDLRRELHLESMEETSLFMTPLSRVEDKQRAALSWGRVASAVEILGIQENEAKAMWCVIAAIYHLGVAGAVTGMGSTKAQFGNPAAAQRAALLLGTSVEALSRAIFNPGQMLSARGSFRGTLNRNKPDLSLEGAINPLEALEGMVIGLYAETFNCLLSLINRCLSSNYRTVNSIIVVDSPGLQNPATAGRHSGATFEDLCHNYVQERLQYLFHENTFTAQMDRYAQEDIPFAFETSSSTPESMVNMIDKPIQSPIVIDALVEPARLKSQFVVHHLAGTSPVLYSATNWLKAARENPVSRLASTVLQDSQKENICNLFLTLRGPVPSVLSGSCVGIEGSTSLRRASSMRRTHTTGVAGTKRRSTALQVKFQMDGIVETLRRTSVHYVQCILPQHNAGLCDLKATLSSPTKNQNAAEVVMNVPLVRRQIRGAELVDTLRMNRQGYPDHVPFAQFRRRFEMLAPAEARTTGAVLDERRAVEGVMPHLDVQQSAYRLGMSMVFFRAAGALAQLESHRDEKLRGDTVTWPVREWCVWKVFTKWLARCYDVHAQRESLRAKEAEVEDLRTRLQKTEKERSELKTNHDRLEARSRYSNVSKKTQKMEMEMLELRMLRTSVMDEDDDDDDDGDDNIYKARFERAVREAEIAKKRAEKEHEEEVEQMTAVKKMLERKLGETVQEYEEQQQQAQSWKRKTVKLQSEFEDFQHQMEQQTTRNSQLERKQRKFDAELHRAQEELAEEVQKRERLLREKDEIAGESYRLEQETRLLKEDHGAAQEKLRQLQEEIEEFERAAHSKDDKELLRLRREKHDLDKKQQDQEDELDEQAGQIQQLQQAKLRLEMENEKLRQSHSKELDAHEEEMEELRTTTSKRTTICRLKEVIDHFQAEKENGRGTEQKAQEEVKKLQRELRELKEEYANLNRKESEASQRKHDLELSMETAEATTEQLQSDLRLAFKRIDDLQNALEDEIMTDSDLGGNDRWHS</sequence>
<dbReference type="Pfam" id="PF00063">
    <property type="entry name" value="Myosin_head"/>
    <property type="match status" value="2"/>
</dbReference>
<name>A0ABM1FA05_PRICU</name>
<keyword evidence="6" id="KW-0009">Actin-binding</keyword>
<accession>A0ABM1FA05</accession>
<dbReference type="SMART" id="SM00242">
    <property type="entry name" value="MYSc"/>
    <property type="match status" value="1"/>
</dbReference>
<comment type="similarity">
    <text evidence="6">Belongs to the TRAFAC class myosin-kinesin ATPase superfamily. Myosin family.</text>
</comment>
<evidence type="ECO:0000259" key="9">
    <source>
        <dbReference type="PROSITE" id="PS51456"/>
    </source>
</evidence>
<dbReference type="PANTHER" id="PTHR45615:SF36">
    <property type="entry name" value="MYOSIN HEAVY CHAIN-LIKE, ISOFORM B-RELATED"/>
    <property type="match status" value="1"/>
</dbReference>
<feature type="coiled-coil region" evidence="7">
    <location>
        <begin position="883"/>
        <end position="924"/>
    </location>
</feature>
<dbReference type="PANTHER" id="PTHR45615">
    <property type="entry name" value="MYOSIN HEAVY CHAIN, NON-MUSCLE"/>
    <property type="match status" value="1"/>
</dbReference>
<feature type="compositionally biased region" description="Basic and acidic residues" evidence="8">
    <location>
        <begin position="1170"/>
        <end position="1188"/>
    </location>
</feature>
<dbReference type="InterPro" id="IPR036961">
    <property type="entry name" value="Kinesin_motor_dom_sf"/>
</dbReference>
<evidence type="ECO:0000256" key="7">
    <source>
        <dbReference type="SAM" id="Coils"/>
    </source>
</evidence>
<protein>
    <submittedName>
        <fullName evidence="11">Unconventional myosin-XVIIIa-like</fullName>
    </submittedName>
</protein>
<dbReference type="InterPro" id="IPR027417">
    <property type="entry name" value="P-loop_NTPase"/>
</dbReference>
<evidence type="ECO:0000256" key="1">
    <source>
        <dbReference type="ARBA" id="ARBA00022741"/>
    </source>
</evidence>
<evidence type="ECO:0000256" key="2">
    <source>
        <dbReference type="ARBA" id="ARBA00022840"/>
    </source>
</evidence>
<gene>
    <name evidence="11" type="primary">LOC106821115</name>
</gene>